<dbReference type="InterPro" id="IPR020568">
    <property type="entry name" value="Ribosomal_Su5_D2-typ_SF"/>
</dbReference>
<keyword evidence="7 12" id="KW-0791">Threonine biosynthesis</keyword>
<reference evidence="16" key="2">
    <citation type="submission" date="2016-11" db="EMBL/GenBank/DDBJ databases">
        <authorList>
            <person name="Jaros S."/>
            <person name="Januszkiewicz K."/>
            <person name="Wedrychowicz H."/>
        </authorList>
    </citation>
    <scope>NUCLEOTIDE SEQUENCE [LARGE SCALE GENOMIC DNA]</scope>
    <source>
        <strain evidence="16">DSM 27989</strain>
    </source>
</reference>
<keyword evidence="9 12" id="KW-0418">Kinase</keyword>
<evidence type="ECO:0000259" key="14">
    <source>
        <dbReference type="Pfam" id="PF08544"/>
    </source>
</evidence>
<dbReference type="EC" id="2.7.1.39" evidence="3 12"/>
<keyword evidence="10 12" id="KW-0067">ATP-binding</keyword>
<evidence type="ECO:0000256" key="6">
    <source>
        <dbReference type="ARBA" id="ARBA00022679"/>
    </source>
</evidence>
<evidence type="ECO:0000313" key="17">
    <source>
        <dbReference type="Proteomes" id="UP000184120"/>
    </source>
</evidence>
<reference evidence="15" key="1">
    <citation type="journal article" date="2014" name="Int. J. Syst. Evol. Microbiol.">
        <title>Complete genome of a new Firmicutes species belonging to the dominant human colonic microbiota ('Ruminococcus bicirculans') reveals two chromosomes and a selective capacity to utilize plant glucans.</title>
        <authorList>
            <consortium name="NISC Comparative Sequencing Program"/>
            <person name="Wegmann U."/>
            <person name="Louis P."/>
            <person name="Goesmann A."/>
            <person name="Henrissat B."/>
            <person name="Duncan S.H."/>
            <person name="Flint H.J."/>
        </authorList>
    </citation>
    <scope>NUCLEOTIDE SEQUENCE</scope>
    <source>
        <strain evidence="15">CGMCC 1.12707</strain>
    </source>
</reference>
<comment type="subcellular location">
    <subcellularLocation>
        <location evidence="12">Cytoplasm</location>
    </subcellularLocation>
</comment>
<dbReference type="PANTHER" id="PTHR20861:SF1">
    <property type="entry name" value="HOMOSERINE KINASE"/>
    <property type="match status" value="1"/>
</dbReference>
<dbReference type="Pfam" id="PF00288">
    <property type="entry name" value="GHMP_kinases_N"/>
    <property type="match status" value="1"/>
</dbReference>
<comment type="function">
    <text evidence="12">Catalyzes the ATP-dependent phosphorylation of L-homoserine to L-homoserine phosphate.</text>
</comment>
<keyword evidence="12" id="KW-0963">Cytoplasm</keyword>
<evidence type="ECO:0000259" key="13">
    <source>
        <dbReference type="Pfam" id="PF00288"/>
    </source>
</evidence>
<dbReference type="EMBL" id="BMFL01000004">
    <property type="protein sequence ID" value="GGE91880.1"/>
    <property type="molecule type" value="Genomic_DNA"/>
</dbReference>
<dbReference type="UniPathway" id="UPA00050">
    <property type="reaction ID" value="UER00064"/>
</dbReference>
<dbReference type="GO" id="GO:0004413">
    <property type="term" value="F:homoserine kinase activity"/>
    <property type="evidence" value="ECO:0007669"/>
    <property type="project" value="UniProtKB-UniRule"/>
</dbReference>
<dbReference type="OrthoDB" id="9769912at2"/>
<dbReference type="NCBIfam" id="TIGR00191">
    <property type="entry name" value="thrB"/>
    <property type="match status" value="1"/>
</dbReference>
<dbReference type="GO" id="GO:0005524">
    <property type="term" value="F:ATP binding"/>
    <property type="evidence" value="ECO:0007669"/>
    <property type="project" value="UniProtKB-UniRule"/>
</dbReference>
<sequence length="327" mass="36029">MENILKQDYKLDQTKFLNQVHVFAPATVANMICGYDILGFAVNEPGDEVILRKTEELGITILNITGDDGKLPLDPFKNTVSHSAWKLFCDLGLDESFGLSVELHKKMPIGSGLGSSAASTVAGVFALNELLGKPLSKDQLLPYCMEGERLACGSAHADNVAPSLFGGITLIPSHEPLIVRSLPVPEELYVALIYPKVDVPTKEARRLIKNNVPLEKAVKQWGNIASLIAAIYEKDYDEIGRSMQDEVIEPHRSLLIPYFDEMKKIALENNALTFGISGSGPTVMALTKSEQIAETIVSEIEEFLNEKSIEYFSYVSKINQQGPYLKK</sequence>
<dbReference type="NCBIfam" id="NF002288">
    <property type="entry name" value="PRK01212.1-4"/>
    <property type="match status" value="1"/>
</dbReference>
<dbReference type="SUPFAM" id="SSF54211">
    <property type="entry name" value="Ribosomal protein S5 domain 2-like"/>
    <property type="match status" value="1"/>
</dbReference>
<evidence type="ECO:0000256" key="10">
    <source>
        <dbReference type="ARBA" id="ARBA00022840"/>
    </source>
</evidence>
<dbReference type="PRINTS" id="PR00958">
    <property type="entry name" value="HOMSERKINASE"/>
</dbReference>
<dbReference type="InterPro" id="IPR000870">
    <property type="entry name" value="Homoserine_kinase"/>
</dbReference>
<keyword evidence="6 12" id="KW-0808">Transferase</keyword>
<evidence type="ECO:0000256" key="2">
    <source>
        <dbReference type="ARBA" id="ARBA00007370"/>
    </source>
</evidence>
<dbReference type="Gene3D" id="3.30.230.10">
    <property type="match status" value="1"/>
</dbReference>
<dbReference type="InterPro" id="IPR006204">
    <property type="entry name" value="GHMP_kinase_N_dom"/>
</dbReference>
<reference evidence="15" key="5">
    <citation type="submission" date="2024-05" db="EMBL/GenBank/DDBJ databases">
        <authorList>
            <person name="Sun Q."/>
            <person name="Zhou Y."/>
        </authorList>
    </citation>
    <scope>NUCLEOTIDE SEQUENCE</scope>
    <source>
        <strain evidence="15">CGMCC 1.12707</strain>
    </source>
</reference>
<keyword evidence="8 12" id="KW-0547">Nucleotide-binding</keyword>
<evidence type="ECO:0000256" key="9">
    <source>
        <dbReference type="ARBA" id="ARBA00022777"/>
    </source>
</evidence>
<dbReference type="GO" id="GO:0005737">
    <property type="term" value="C:cytoplasm"/>
    <property type="evidence" value="ECO:0007669"/>
    <property type="project" value="UniProtKB-SubCell"/>
</dbReference>
<dbReference type="Proteomes" id="UP000650994">
    <property type="component" value="Unassembled WGS sequence"/>
</dbReference>
<dbReference type="InterPro" id="IPR036554">
    <property type="entry name" value="GHMP_kinase_C_sf"/>
</dbReference>
<organism evidence="16 17">
    <name type="scientific">Chishuiella changwenlii</name>
    <dbReference type="NCBI Taxonomy" id="1434701"/>
    <lineage>
        <taxon>Bacteria</taxon>
        <taxon>Pseudomonadati</taxon>
        <taxon>Bacteroidota</taxon>
        <taxon>Flavobacteriia</taxon>
        <taxon>Flavobacteriales</taxon>
        <taxon>Weeksellaceae</taxon>
        <taxon>Chishuiella</taxon>
    </lineage>
</organism>
<evidence type="ECO:0000313" key="15">
    <source>
        <dbReference type="EMBL" id="GGE91880.1"/>
    </source>
</evidence>
<dbReference type="EMBL" id="FRBH01000008">
    <property type="protein sequence ID" value="SHL36702.1"/>
    <property type="molecule type" value="Genomic_DNA"/>
</dbReference>
<evidence type="ECO:0000256" key="11">
    <source>
        <dbReference type="ARBA" id="ARBA00049375"/>
    </source>
</evidence>
<comment type="catalytic activity">
    <reaction evidence="11 12">
        <text>L-homoserine + ATP = O-phospho-L-homoserine + ADP + H(+)</text>
        <dbReference type="Rhea" id="RHEA:13985"/>
        <dbReference type="ChEBI" id="CHEBI:15378"/>
        <dbReference type="ChEBI" id="CHEBI:30616"/>
        <dbReference type="ChEBI" id="CHEBI:57476"/>
        <dbReference type="ChEBI" id="CHEBI:57590"/>
        <dbReference type="ChEBI" id="CHEBI:456216"/>
        <dbReference type="EC" id="2.7.1.39"/>
    </reaction>
</comment>
<dbReference type="AlphaFoldDB" id="A0A1M7A1R1"/>
<gene>
    <name evidence="12 15" type="primary">thrB</name>
    <name evidence="15" type="ORF">GCM10010984_06940</name>
    <name evidence="16" type="ORF">SAMN05443634_108132</name>
</gene>
<evidence type="ECO:0000313" key="18">
    <source>
        <dbReference type="Proteomes" id="UP000650994"/>
    </source>
</evidence>
<feature type="binding site" evidence="12">
    <location>
        <begin position="108"/>
        <end position="118"/>
    </location>
    <ligand>
        <name>ATP</name>
        <dbReference type="ChEBI" id="CHEBI:30616"/>
    </ligand>
</feature>
<feature type="domain" description="GHMP kinase N-terminal" evidence="13">
    <location>
        <begin position="79"/>
        <end position="167"/>
    </location>
</feature>
<protein>
    <recommendedName>
        <fullName evidence="4 12">Homoserine kinase</fullName>
        <shortName evidence="12">HK</shortName>
        <shortName evidence="12">HSK</shortName>
        <ecNumber evidence="3 12">2.7.1.39</ecNumber>
    </recommendedName>
</protein>
<name>A0A1M7A1R1_9FLAO</name>
<dbReference type="PANTHER" id="PTHR20861">
    <property type="entry name" value="HOMOSERINE/4-DIPHOSPHOCYTIDYL-2-C-METHYL-D-ERYTHRITOL KINASE"/>
    <property type="match status" value="1"/>
</dbReference>
<reference evidence="17" key="3">
    <citation type="submission" date="2016-11" db="EMBL/GenBank/DDBJ databases">
        <authorList>
            <person name="Varghese N."/>
            <person name="Submissions S."/>
        </authorList>
    </citation>
    <scope>NUCLEOTIDE SEQUENCE [LARGE SCALE GENOMIC DNA]</scope>
    <source>
        <strain evidence="17">DSM 27989</strain>
    </source>
</reference>
<dbReference type="SUPFAM" id="SSF55060">
    <property type="entry name" value="GHMP Kinase, C-terminal domain"/>
    <property type="match status" value="1"/>
</dbReference>
<evidence type="ECO:0000256" key="12">
    <source>
        <dbReference type="HAMAP-Rule" id="MF_00384"/>
    </source>
</evidence>
<dbReference type="STRING" id="1434701.SAMN05443634_108132"/>
<dbReference type="GO" id="GO:0009088">
    <property type="term" value="P:threonine biosynthetic process"/>
    <property type="evidence" value="ECO:0007669"/>
    <property type="project" value="UniProtKB-UniRule"/>
</dbReference>
<reference evidence="18" key="4">
    <citation type="journal article" date="2019" name="Int. J. Syst. Evol. Microbiol.">
        <title>The Global Catalogue of Microorganisms (GCM) 10K type strain sequencing project: providing services to taxonomists for standard genome sequencing and annotation.</title>
        <authorList>
            <consortium name="The Broad Institute Genomics Platform"/>
            <consortium name="The Broad Institute Genome Sequencing Center for Infectious Disease"/>
            <person name="Wu L."/>
            <person name="Ma J."/>
        </authorList>
    </citation>
    <scope>NUCLEOTIDE SEQUENCE [LARGE SCALE GENOMIC DNA]</scope>
    <source>
        <strain evidence="18">CGMCC 1.12707</strain>
    </source>
</reference>
<proteinExistence type="inferred from homology"/>
<keyword evidence="5 12" id="KW-0028">Amino-acid biosynthesis</keyword>
<accession>A0A1M7A1R1</accession>
<evidence type="ECO:0000256" key="7">
    <source>
        <dbReference type="ARBA" id="ARBA00022697"/>
    </source>
</evidence>
<dbReference type="Gene3D" id="3.30.70.890">
    <property type="entry name" value="GHMP kinase, C-terminal domain"/>
    <property type="match status" value="1"/>
</dbReference>
<dbReference type="InterPro" id="IPR014721">
    <property type="entry name" value="Ribsml_uS5_D2-typ_fold_subgr"/>
</dbReference>
<comment type="pathway">
    <text evidence="1 12">Amino-acid biosynthesis; L-threonine biosynthesis; L-threonine from L-aspartate: step 4/5.</text>
</comment>
<keyword evidence="18" id="KW-1185">Reference proteome</keyword>
<dbReference type="Pfam" id="PF08544">
    <property type="entry name" value="GHMP_kinases_C"/>
    <property type="match status" value="1"/>
</dbReference>
<dbReference type="RefSeq" id="WP_072932725.1">
    <property type="nucleotide sequence ID" value="NZ_BMFL01000004.1"/>
</dbReference>
<dbReference type="InterPro" id="IPR006203">
    <property type="entry name" value="GHMP_knse_ATP-bd_CS"/>
</dbReference>
<dbReference type="InterPro" id="IPR013750">
    <property type="entry name" value="GHMP_kinase_C_dom"/>
</dbReference>
<evidence type="ECO:0000256" key="3">
    <source>
        <dbReference type="ARBA" id="ARBA00012078"/>
    </source>
</evidence>
<evidence type="ECO:0000256" key="1">
    <source>
        <dbReference type="ARBA" id="ARBA00005015"/>
    </source>
</evidence>
<evidence type="ECO:0000256" key="4">
    <source>
        <dbReference type="ARBA" id="ARBA00017858"/>
    </source>
</evidence>
<dbReference type="PIRSF" id="PIRSF000676">
    <property type="entry name" value="Homoser_kin"/>
    <property type="match status" value="1"/>
</dbReference>
<dbReference type="Proteomes" id="UP000184120">
    <property type="component" value="Unassembled WGS sequence"/>
</dbReference>
<dbReference type="PROSITE" id="PS00627">
    <property type="entry name" value="GHMP_KINASES_ATP"/>
    <property type="match status" value="1"/>
</dbReference>
<dbReference type="HAMAP" id="MF_00384">
    <property type="entry name" value="Homoser_kinase"/>
    <property type="match status" value="1"/>
</dbReference>
<evidence type="ECO:0000256" key="5">
    <source>
        <dbReference type="ARBA" id="ARBA00022605"/>
    </source>
</evidence>
<evidence type="ECO:0000313" key="16">
    <source>
        <dbReference type="EMBL" id="SHL36702.1"/>
    </source>
</evidence>
<evidence type="ECO:0000256" key="8">
    <source>
        <dbReference type="ARBA" id="ARBA00022741"/>
    </source>
</evidence>
<feature type="domain" description="GHMP kinase C-terminal" evidence="14">
    <location>
        <begin position="227"/>
        <end position="304"/>
    </location>
</feature>
<comment type="similarity">
    <text evidence="2 12">Belongs to the GHMP kinase family. Homoserine kinase subfamily.</text>
</comment>